<feature type="compositionally biased region" description="Basic and acidic residues" evidence="1">
    <location>
        <begin position="81"/>
        <end position="94"/>
    </location>
</feature>
<keyword evidence="3" id="KW-1185">Reference proteome</keyword>
<name>A0AAV7KXJ6_PLEWA</name>
<dbReference type="EMBL" id="JANPWB010000016">
    <property type="protein sequence ID" value="KAJ1082774.1"/>
    <property type="molecule type" value="Genomic_DNA"/>
</dbReference>
<reference evidence="2" key="1">
    <citation type="journal article" date="2022" name="bioRxiv">
        <title>Sequencing and chromosome-scale assembly of the giantPleurodeles waltlgenome.</title>
        <authorList>
            <person name="Brown T."/>
            <person name="Elewa A."/>
            <person name="Iarovenko S."/>
            <person name="Subramanian E."/>
            <person name="Araus A.J."/>
            <person name="Petzold A."/>
            <person name="Susuki M."/>
            <person name="Suzuki K.-i.T."/>
            <person name="Hayashi T."/>
            <person name="Toyoda A."/>
            <person name="Oliveira C."/>
            <person name="Osipova E."/>
            <person name="Leigh N.D."/>
            <person name="Simon A."/>
            <person name="Yun M.H."/>
        </authorList>
    </citation>
    <scope>NUCLEOTIDE SEQUENCE</scope>
    <source>
        <strain evidence="2">20211129_DDA</strain>
        <tissue evidence="2">Liver</tissue>
    </source>
</reference>
<organism evidence="2 3">
    <name type="scientific">Pleurodeles waltl</name>
    <name type="common">Iberian ribbed newt</name>
    <dbReference type="NCBI Taxonomy" id="8319"/>
    <lineage>
        <taxon>Eukaryota</taxon>
        <taxon>Metazoa</taxon>
        <taxon>Chordata</taxon>
        <taxon>Craniata</taxon>
        <taxon>Vertebrata</taxon>
        <taxon>Euteleostomi</taxon>
        <taxon>Amphibia</taxon>
        <taxon>Batrachia</taxon>
        <taxon>Caudata</taxon>
        <taxon>Salamandroidea</taxon>
        <taxon>Salamandridae</taxon>
        <taxon>Pleurodelinae</taxon>
        <taxon>Pleurodeles</taxon>
    </lineage>
</organism>
<sequence length="103" mass="10564">MALAPTPADRPSSTVVPAGQGLLKLRAGGRRGELGGTQAPSAPDVREEMLHLNRASQLCEAAASPHAAGLHGVTVLPVHSGESRRSPHASEHPGCRRSLALAP</sequence>
<feature type="region of interest" description="Disordered" evidence="1">
    <location>
        <begin position="1"/>
        <end position="43"/>
    </location>
</feature>
<feature type="region of interest" description="Disordered" evidence="1">
    <location>
        <begin position="73"/>
        <end position="103"/>
    </location>
</feature>
<dbReference type="AlphaFoldDB" id="A0AAV7KXJ6"/>
<accession>A0AAV7KXJ6</accession>
<evidence type="ECO:0000313" key="2">
    <source>
        <dbReference type="EMBL" id="KAJ1082774.1"/>
    </source>
</evidence>
<dbReference type="Proteomes" id="UP001066276">
    <property type="component" value="Chromosome 12"/>
</dbReference>
<proteinExistence type="predicted"/>
<protein>
    <submittedName>
        <fullName evidence="2">Uncharacterized protein</fullName>
    </submittedName>
</protein>
<gene>
    <name evidence="2" type="ORF">NDU88_002939</name>
</gene>
<comment type="caution">
    <text evidence="2">The sequence shown here is derived from an EMBL/GenBank/DDBJ whole genome shotgun (WGS) entry which is preliminary data.</text>
</comment>
<evidence type="ECO:0000313" key="3">
    <source>
        <dbReference type="Proteomes" id="UP001066276"/>
    </source>
</evidence>
<evidence type="ECO:0000256" key="1">
    <source>
        <dbReference type="SAM" id="MobiDB-lite"/>
    </source>
</evidence>